<evidence type="ECO:0000256" key="2">
    <source>
        <dbReference type="ARBA" id="ARBA00012856"/>
    </source>
</evidence>
<dbReference type="Gene3D" id="3.40.430.10">
    <property type="entry name" value="Dihydrofolate Reductase, subunit A"/>
    <property type="match status" value="1"/>
</dbReference>
<dbReference type="eggNOG" id="KOG1324">
    <property type="taxonomic scope" value="Eukaryota"/>
</dbReference>
<dbReference type="FunCoup" id="A9VA22">
    <property type="interactions" value="889"/>
</dbReference>
<gene>
    <name evidence="8" type="ORF">MONBRDRAFT_29079</name>
</gene>
<evidence type="ECO:0000259" key="7">
    <source>
        <dbReference type="PROSITE" id="PS51330"/>
    </source>
</evidence>
<dbReference type="UniPathway" id="UPA00077">
    <property type="reaction ID" value="UER00158"/>
</dbReference>
<protein>
    <recommendedName>
        <fullName evidence="2">dihydrofolate reductase</fullName>
        <ecNumber evidence="2">1.5.1.3</ecNumber>
    </recommendedName>
</protein>
<feature type="domain" description="DHFR" evidence="7">
    <location>
        <begin position="2"/>
        <end position="203"/>
    </location>
</feature>
<dbReference type="InterPro" id="IPR024072">
    <property type="entry name" value="DHFR-like_dom_sf"/>
</dbReference>
<evidence type="ECO:0000256" key="4">
    <source>
        <dbReference type="ARBA" id="ARBA00022857"/>
    </source>
</evidence>
<keyword evidence="3" id="KW-0554">One-carbon metabolism</keyword>
<evidence type="ECO:0000313" key="9">
    <source>
        <dbReference type="Proteomes" id="UP000001357"/>
    </source>
</evidence>
<dbReference type="GO" id="GO:0006730">
    <property type="term" value="P:one-carbon metabolic process"/>
    <property type="evidence" value="ECO:0007669"/>
    <property type="project" value="UniProtKB-KW"/>
</dbReference>
<dbReference type="GO" id="GO:0046452">
    <property type="term" value="P:dihydrofolate metabolic process"/>
    <property type="evidence" value="ECO:0000318"/>
    <property type="project" value="GO_Central"/>
</dbReference>
<dbReference type="EC" id="1.5.1.3" evidence="2"/>
<evidence type="ECO:0000256" key="5">
    <source>
        <dbReference type="ARBA" id="ARBA00023002"/>
    </source>
</evidence>
<dbReference type="GeneID" id="5894841"/>
<dbReference type="PANTHER" id="PTHR48069:SF3">
    <property type="entry name" value="DIHYDROFOLATE REDUCTASE"/>
    <property type="match status" value="1"/>
</dbReference>
<dbReference type="InterPro" id="IPR017925">
    <property type="entry name" value="DHFR_CS"/>
</dbReference>
<dbReference type="PRINTS" id="PR00070">
    <property type="entry name" value="DHFR"/>
</dbReference>
<dbReference type="SUPFAM" id="SSF53597">
    <property type="entry name" value="Dihydrofolate reductase-like"/>
    <property type="match status" value="1"/>
</dbReference>
<evidence type="ECO:0000256" key="6">
    <source>
        <dbReference type="RuleBase" id="RU004474"/>
    </source>
</evidence>
<dbReference type="Pfam" id="PF00186">
    <property type="entry name" value="DHFR_1"/>
    <property type="match status" value="1"/>
</dbReference>
<dbReference type="KEGG" id="mbr:MONBRDRAFT_29079"/>
<proteinExistence type="inferred from homology"/>
<organism evidence="8 9">
    <name type="scientific">Monosiga brevicollis</name>
    <name type="common">Choanoflagellate</name>
    <dbReference type="NCBI Taxonomy" id="81824"/>
    <lineage>
        <taxon>Eukaryota</taxon>
        <taxon>Choanoflagellata</taxon>
        <taxon>Craspedida</taxon>
        <taxon>Salpingoecidae</taxon>
        <taxon>Monosiga</taxon>
    </lineage>
</organism>
<comment type="pathway">
    <text evidence="1">Cofactor biosynthesis; tetrahydrofolate biosynthesis; 5,6,7,8-tetrahydrofolate from 7,8-dihydrofolate: step 1/1.</text>
</comment>
<dbReference type="PROSITE" id="PS51330">
    <property type="entry name" value="DHFR_2"/>
    <property type="match status" value="1"/>
</dbReference>
<dbReference type="GO" id="GO:0046655">
    <property type="term" value="P:folic acid metabolic process"/>
    <property type="evidence" value="ECO:0000318"/>
    <property type="project" value="GO_Central"/>
</dbReference>
<keyword evidence="5" id="KW-0560">Oxidoreductase</keyword>
<dbReference type="InParanoid" id="A9VA22"/>
<dbReference type="GO" id="GO:0046654">
    <property type="term" value="P:tetrahydrofolate biosynthetic process"/>
    <property type="evidence" value="ECO:0000318"/>
    <property type="project" value="GO_Central"/>
</dbReference>
<dbReference type="PANTHER" id="PTHR48069">
    <property type="entry name" value="DIHYDROFOLATE REDUCTASE"/>
    <property type="match status" value="1"/>
</dbReference>
<dbReference type="GO" id="GO:0005739">
    <property type="term" value="C:mitochondrion"/>
    <property type="evidence" value="ECO:0000318"/>
    <property type="project" value="GO_Central"/>
</dbReference>
<dbReference type="GO" id="GO:0004146">
    <property type="term" value="F:dihydrofolate reductase activity"/>
    <property type="evidence" value="ECO:0000318"/>
    <property type="project" value="GO_Central"/>
</dbReference>
<dbReference type="InterPro" id="IPR012259">
    <property type="entry name" value="DHFR"/>
</dbReference>
<keyword evidence="9" id="KW-1185">Reference proteome</keyword>
<evidence type="ECO:0000256" key="3">
    <source>
        <dbReference type="ARBA" id="ARBA00022563"/>
    </source>
</evidence>
<dbReference type="STRING" id="81824.A9VA22"/>
<dbReference type="EMBL" id="CH991572">
    <property type="protein sequence ID" value="EDQ85589.1"/>
    <property type="molecule type" value="Genomic_DNA"/>
</dbReference>
<dbReference type="AlphaFoldDB" id="A9VA22"/>
<accession>A9VA22</accession>
<sequence length="205" mass="22913">MRVALVVAATKAGGIGHQGQLPWHLKADMQHFRDITTKTEQPAAINAVIMGRKTFESIPDKFRPLHGRLNVVLSTQKPATLNYPPGVLVASSLQEAFEFLDISPEVIETAYIIGGASVYNEALAKPEYSHYIFMTKVHKDVLCDTVMDMKHLDAYEHDPNFPVQPSLIGVDSGLTTHINLLTHADKQEHKEDDVEYTISLLRRKQ</sequence>
<keyword evidence="4" id="KW-0521">NADP</keyword>
<dbReference type="InterPro" id="IPR001796">
    <property type="entry name" value="DHFR_dom"/>
</dbReference>
<comment type="similarity">
    <text evidence="6">Belongs to the dihydrofolate reductase family.</text>
</comment>
<dbReference type="RefSeq" id="XP_001749538.1">
    <property type="nucleotide sequence ID" value="XM_001749486.1"/>
</dbReference>
<name>A9VA22_MONBE</name>
<evidence type="ECO:0000256" key="1">
    <source>
        <dbReference type="ARBA" id="ARBA00004903"/>
    </source>
</evidence>
<evidence type="ECO:0000313" key="8">
    <source>
        <dbReference type="EMBL" id="EDQ85589.1"/>
    </source>
</evidence>
<reference evidence="8 9" key="1">
    <citation type="journal article" date="2008" name="Nature">
        <title>The genome of the choanoflagellate Monosiga brevicollis and the origin of metazoans.</title>
        <authorList>
            <consortium name="JGI Sequencing"/>
            <person name="King N."/>
            <person name="Westbrook M.J."/>
            <person name="Young S.L."/>
            <person name="Kuo A."/>
            <person name="Abedin M."/>
            <person name="Chapman J."/>
            <person name="Fairclough S."/>
            <person name="Hellsten U."/>
            <person name="Isogai Y."/>
            <person name="Letunic I."/>
            <person name="Marr M."/>
            <person name="Pincus D."/>
            <person name="Putnam N."/>
            <person name="Rokas A."/>
            <person name="Wright K.J."/>
            <person name="Zuzow R."/>
            <person name="Dirks W."/>
            <person name="Good M."/>
            <person name="Goodstein D."/>
            <person name="Lemons D."/>
            <person name="Li W."/>
            <person name="Lyons J.B."/>
            <person name="Morris A."/>
            <person name="Nichols S."/>
            <person name="Richter D.J."/>
            <person name="Salamov A."/>
            <person name="Bork P."/>
            <person name="Lim W.A."/>
            <person name="Manning G."/>
            <person name="Miller W.T."/>
            <person name="McGinnis W."/>
            <person name="Shapiro H."/>
            <person name="Tjian R."/>
            <person name="Grigoriev I.V."/>
            <person name="Rokhsar D."/>
        </authorList>
    </citation>
    <scope>NUCLEOTIDE SEQUENCE [LARGE SCALE GENOMIC DNA]</scope>
    <source>
        <strain evidence="9">MX1 / ATCC 50154</strain>
    </source>
</reference>
<dbReference type="OMA" id="QYEFQMW"/>
<dbReference type="CDD" id="cd00209">
    <property type="entry name" value="DHFR"/>
    <property type="match status" value="1"/>
</dbReference>
<dbReference type="GO" id="GO:0050661">
    <property type="term" value="F:NADP binding"/>
    <property type="evidence" value="ECO:0000318"/>
    <property type="project" value="GO_Central"/>
</dbReference>
<dbReference type="Proteomes" id="UP000001357">
    <property type="component" value="Unassembled WGS sequence"/>
</dbReference>
<dbReference type="PROSITE" id="PS00075">
    <property type="entry name" value="DHFR_1"/>
    <property type="match status" value="1"/>
</dbReference>